<accession>A0ABR4NNX1</accession>
<name>A0ABR4NNX1_9SACH</name>
<comment type="caution">
    <text evidence="2">The sequence shown here is derived from an EMBL/GenBank/DDBJ whole genome shotgun (WGS) entry which is preliminary data.</text>
</comment>
<dbReference type="Pfam" id="PF21698">
    <property type="entry name" value="Spo16_C"/>
    <property type="match status" value="1"/>
</dbReference>
<evidence type="ECO:0000259" key="1">
    <source>
        <dbReference type="Pfam" id="PF21698"/>
    </source>
</evidence>
<protein>
    <recommendedName>
        <fullName evidence="1">Spo16 protein C-terminal domain-containing protein</fullName>
    </recommendedName>
</protein>
<gene>
    <name evidence="2" type="ORF">RNJ44_01822</name>
</gene>
<sequence>MDLSSILVHEQSHKLVAVECTSIGFPRGLPEEELRMIVVEELDKLVRKVKDIVKMCLDGILLIVCLDNIGLTIESWEYVVFEYLNERSHYGIRDILMCEKDKHVDLKDIIKYAKNKNVCRFSGVITNLENYDYDSNFKESLMKEILLRLSDEHDLTDEDMLLLLKNCTNLEEVLTVLSQKVT</sequence>
<dbReference type="InterPro" id="IPR048323">
    <property type="entry name" value="Spo16_C"/>
</dbReference>
<organism evidence="2 3">
    <name type="scientific">Nakaseomyces bracarensis</name>
    <dbReference type="NCBI Taxonomy" id="273131"/>
    <lineage>
        <taxon>Eukaryota</taxon>
        <taxon>Fungi</taxon>
        <taxon>Dikarya</taxon>
        <taxon>Ascomycota</taxon>
        <taxon>Saccharomycotina</taxon>
        <taxon>Saccharomycetes</taxon>
        <taxon>Saccharomycetales</taxon>
        <taxon>Saccharomycetaceae</taxon>
        <taxon>Nakaseomyces</taxon>
    </lineage>
</organism>
<proteinExistence type="predicted"/>
<dbReference type="Proteomes" id="UP001623330">
    <property type="component" value="Unassembled WGS sequence"/>
</dbReference>
<dbReference type="EMBL" id="JBEVYD010000011">
    <property type="protein sequence ID" value="KAL3229686.1"/>
    <property type="molecule type" value="Genomic_DNA"/>
</dbReference>
<keyword evidence="3" id="KW-1185">Reference proteome</keyword>
<feature type="domain" description="Spo16 protein C-terminal" evidence="1">
    <location>
        <begin position="138"/>
        <end position="175"/>
    </location>
</feature>
<evidence type="ECO:0000313" key="3">
    <source>
        <dbReference type="Proteomes" id="UP001623330"/>
    </source>
</evidence>
<reference evidence="2 3" key="1">
    <citation type="submission" date="2024-05" db="EMBL/GenBank/DDBJ databases">
        <title>Long read based assembly of the Candida bracarensis genome reveals expanded adhesin content.</title>
        <authorList>
            <person name="Marcet-Houben M."/>
            <person name="Ksiezopolska E."/>
            <person name="Gabaldon T."/>
        </authorList>
    </citation>
    <scope>NUCLEOTIDE SEQUENCE [LARGE SCALE GENOMIC DNA]</scope>
    <source>
        <strain evidence="2 3">CBM6</strain>
    </source>
</reference>
<evidence type="ECO:0000313" key="2">
    <source>
        <dbReference type="EMBL" id="KAL3229686.1"/>
    </source>
</evidence>